<organism evidence="1">
    <name type="scientific">Ustilago maydis virus 1</name>
    <dbReference type="NCBI Taxonomy" id="46241"/>
    <lineage>
        <taxon>Viruses</taxon>
        <taxon>Riboviria</taxon>
        <taxon>Orthornavirae</taxon>
        <taxon>Duplornaviricota</taxon>
        <taxon>Chrymotiviricetes</taxon>
        <taxon>Ghabrivirales</taxon>
        <taxon>Alphatotivirineae</taxon>
        <taxon>Orthototiviridae</taxon>
        <taxon>Totivirus</taxon>
    </lineage>
</organism>
<sequence>MKILGLIIHTLIVSMSIVAAVSPGPRSSIVSKVHCTIAGDVQRCQSLQQRFSSASFAGRYFRQTSNVTYEEKNKTEIRQQVRAVNDDMIRWHKANRSKRYAQLGAPKRGVVKRDYAQGSGPVPDGQQGDTYGYTADGNPTNVNENDVHSAATEIDNQIDDYIYGRQTLTPVITANIEDPYLGRVGTLEADFTFDHNFPQSDDPDDLVLLYGEAVRAFIANYNSSNTYQHWVVDIGTYDAQGVFYGHAVTVTFHLQE</sequence>
<name>Q90140_9VIRU</name>
<protein>
    <submittedName>
        <fullName evidence="1">Ustilago maydis virus P1 (M1)</fullName>
    </submittedName>
</protein>
<accession>Q90140</accession>
<proteinExistence type="predicted"/>
<reference evidence="1" key="1">
    <citation type="submission" date="1996-03" db="EMBL/GenBank/DDBJ databases">
        <title>The KP1 killer toxin of Ustilago maydis - two glycosylated polypeptides encoded by the P1 M1 double-stranded RNA.</title>
        <authorList>
            <person name="Banerjee N."/>
            <person name="Tao J."/>
            <person name="Koltin Y."/>
            <person name="Bruenn J.A."/>
        </authorList>
    </citation>
    <scope>NUCLEOTIDE SEQUENCE</scope>
    <source>
        <strain evidence="1">27-1</strain>
    </source>
</reference>
<dbReference type="EMBL" id="M63149">
    <property type="protein sequence ID" value="AAA91955.1"/>
    <property type="molecule type" value="Genomic_RNA"/>
</dbReference>
<evidence type="ECO:0000313" key="1">
    <source>
        <dbReference type="EMBL" id="AAA91955.1"/>
    </source>
</evidence>